<dbReference type="InterPro" id="IPR050664">
    <property type="entry name" value="Octanoyltrans_LipM/LipL"/>
</dbReference>
<gene>
    <name evidence="2" type="ORF">AUJ66_03200</name>
</gene>
<evidence type="ECO:0000313" key="3">
    <source>
        <dbReference type="Proteomes" id="UP000182278"/>
    </source>
</evidence>
<protein>
    <recommendedName>
        <fullName evidence="1">BPL/LPL catalytic domain-containing protein</fullName>
    </recommendedName>
</protein>
<dbReference type="PANTHER" id="PTHR43679:SF2">
    <property type="entry name" value="OCTANOYL-[GCVH]:PROTEIN N-OCTANOYLTRANSFERASE"/>
    <property type="match status" value="1"/>
</dbReference>
<dbReference type="EMBL" id="MNUO01000046">
    <property type="protein sequence ID" value="OIN97507.1"/>
    <property type="molecule type" value="Genomic_DNA"/>
</dbReference>
<dbReference type="SUPFAM" id="SSF55681">
    <property type="entry name" value="Class II aaRS and biotin synthetases"/>
    <property type="match status" value="1"/>
</dbReference>
<organism evidence="2 3">
    <name type="scientific">Candidatus Desantisbacteria bacterium CG1_02_38_46</name>
    <dbReference type="NCBI Taxonomy" id="1817893"/>
    <lineage>
        <taxon>Bacteria</taxon>
        <taxon>Candidatus Desantisiibacteriota</taxon>
    </lineage>
</organism>
<accession>A0A1J4SDK3</accession>
<dbReference type="PROSITE" id="PS51733">
    <property type="entry name" value="BPL_LPL_CATALYTIC"/>
    <property type="match status" value="1"/>
</dbReference>
<dbReference type="Proteomes" id="UP000182278">
    <property type="component" value="Unassembled WGS sequence"/>
</dbReference>
<dbReference type="Gene3D" id="3.30.930.10">
    <property type="entry name" value="Bira Bifunctional Protein, Domain 2"/>
    <property type="match status" value="1"/>
</dbReference>
<sequence length="243" mass="27317">MRLLNTGPGNVYFNMALDEAIFLCHRKSLVPSTIRFYGWDKPAITFGYFQHFNKNRSIFGELDLPSVRRMTGGGTVLHCHEITFSIICLYNEVSQGGVRQSYRKISSAVAAGLKELGLEVCISETGFPGAQFCFSTIQPGDVVIKNRKLAGGAQKRSSGVLLHQGSILLEQNWDFARFSGAGISLSEAAGKKIMFDEVEEYILRGFREEFDIILEEGQLVEQEITLANKLIEKYKSPEWNKRY</sequence>
<evidence type="ECO:0000313" key="2">
    <source>
        <dbReference type="EMBL" id="OIN97507.1"/>
    </source>
</evidence>
<name>A0A1J4SDK3_9BACT</name>
<comment type="caution">
    <text evidence="2">The sequence shown here is derived from an EMBL/GenBank/DDBJ whole genome shotgun (WGS) entry which is preliminary data.</text>
</comment>
<dbReference type="AlphaFoldDB" id="A0A1J4SDK3"/>
<feature type="domain" description="BPL/LPL catalytic" evidence="1">
    <location>
        <begin position="28"/>
        <end position="214"/>
    </location>
</feature>
<evidence type="ECO:0000259" key="1">
    <source>
        <dbReference type="PROSITE" id="PS51733"/>
    </source>
</evidence>
<dbReference type="InterPro" id="IPR004143">
    <property type="entry name" value="BPL_LPL_catalytic"/>
</dbReference>
<proteinExistence type="predicted"/>
<dbReference type="STRING" id="1817893.AUJ66_03200"/>
<dbReference type="InterPro" id="IPR045864">
    <property type="entry name" value="aa-tRNA-synth_II/BPL/LPL"/>
</dbReference>
<dbReference type="Pfam" id="PF21948">
    <property type="entry name" value="LplA-B_cat"/>
    <property type="match status" value="1"/>
</dbReference>
<dbReference type="PANTHER" id="PTHR43679">
    <property type="entry name" value="OCTANOYLTRANSFERASE LIPM-RELATED"/>
    <property type="match status" value="1"/>
</dbReference>
<reference evidence="2 3" key="1">
    <citation type="journal article" date="2016" name="Environ. Microbiol.">
        <title>Genomic resolution of a cold subsurface aquifer community provides metabolic insights for novel microbes adapted to high CO concentrations.</title>
        <authorList>
            <person name="Probst A.J."/>
            <person name="Castelle C.J."/>
            <person name="Singh A."/>
            <person name="Brown C.T."/>
            <person name="Anantharaman K."/>
            <person name="Sharon I."/>
            <person name="Hug L.A."/>
            <person name="Burstein D."/>
            <person name="Emerson J.B."/>
            <person name="Thomas B.C."/>
            <person name="Banfield J.F."/>
        </authorList>
    </citation>
    <scope>NUCLEOTIDE SEQUENCE [LARGE SCALE GENOMIC DNA]</scope>
    <source>
        <strain evidence="2">CG1_02_38_46</strain>
    </source>
</reference>